<proteinExistence type="predicted"/>
<protein>
    <submittedName>
        <fullName evidence="4">Type II secretion system protein</fullName>
    </submittedName>
</protein>
<dbReference type="InterPro" id="IPR012902">
    <property type="entry name" value="N_methyl_site"/>
</dbReference>
<dbReference type="EMBL" id="CP068053">
    <property type="protein sequence ID" value="QQS99672.1"/>
    <property type="molecule type" value="Genomic_DNA"/>
</dbReference>
<dbReference type="RefSeq" id="WP_051387772.1">
    <property type="nucleotide sequence ID" value="NZ_CP068053.1"/>
</dbReference>
<evidence type="ECO:0000313" key="4">
    <source>
        <dbReference type="EMBL" id="QQS99672.1"/>
    </source>
</evidence>
<keyword evidence="3" id="KW-0472">Membrane</keyword>
<organism evidence="4 5">
    <name type="scientific">Peribacillus psychrosaccharolyticus</name>
    <name type="common">Bacillus psychrosaccharolyticus</name>
    <dbReference type="NCBI Taxonomy" id="1407"/>
    <lineage>
        <taxon>Bacteria</taxon>
        <taxon>Bacillati</taxon>
        <taxon>Bacillota</taxon>
        <taxon>Bacilli</taxon>
        <taxon>Bacillales</taxon>
        <taxon>Bacillaceae</taxon>
        <taxon>Peribacillus</taxon>
    </lineage>
</organism>
<reference evidence="4 5" key="1">
    <citation type="submission" date="2021-01" db="EMBL/GenBank/DDBJ databases">
        <title>FDA dAtabase for Regulatory Grade micrObial Sequences (FDA-ARGOS): Supporting development and validation of Infectious Disease Dx tests.</title>
        <authorList>
            <person name="Nelson B."/>
            <person name="Plummer A."/>
            <person name="Tallon L."/>
            <person name="Sadzewicz L."/>
            <person name="Zhao X."/>
            <person name="Boylan J."/>
            <person name="Ott S."/>
            <person name="Bowen H."/>
            <person name="Vavikolanu K."/>
            <person name="Mehta A."/>
            <person name="Aluvathingal J."/>
            <person name="Nadendla S."/>
            <person name="Myers T."/>
            <person name="Yan Y."/>
            <person name="Sichtig H."/>
        </authorList>
    </citation>
    <scope>NUCLEOTIDE SEQUENCE [LARGE SCALE GENOMIC DNA]</scope>
    <source>
        <strain evidence="4 5">FDAARGOS_1161</strain>
    </source>
</reference>
<sequence length="165" mass="18787">MKKMIFFNTQKGFTLIEVLLSVSLLGIISVSVLSFFNQSYDYTKNNQSKTVGINVARNVVNYIEQLDFDKTMTFLTKTTTTPLVINKNNCSDLSSDSTCQRIFESVINNVRYEAIVTLNKYEKDPTEKIDAEVETPLQLEKNLIPISVNVTWNEQETTVKGIIKK</sequence>
<dbReference type="Pfam" id="PF07963">
    <property type="entry name" value="N_methyl"/>
    <property type="match status" value="1"/>
</dbReference>
<accession>A0A974NKZ1</accession>
<name>A0A974NKZ1_PERPY</name>
<evidence type="ECO:0000313" key="5">
    <source>
        <dbReference type="Proteomes" id="UP000595254"/>
    </source>
</evidence>
<keyword evidence="2" id="KW-0178">Competence</keyword>
<keyword evidence="5" id="KW-1185">Reference proteome</keyword>
<dbReference type="AlphaFoldDB" id="A0A974NKZ1"/>
<dbReference type="PROSITE" id="PS00409">
    <property type="entry name" value="PROKAR_NTER_METHYL"/>
    <property type="match status" value="1"/>
</dbReference>
<dbReference type="NCBIfam" id="TIGR02532">
    <property type="entry name" value="IV_pilin_GFxxxE"/>
    <property type="match status" value="1"/>
</dbReference>
<dbReference type="GO" id="GO:0030420">
    <property type="term" value="P:establishment of competence for transformation"/>
    <property type="evidence" value="ECO:0007669"/>
    <property type="project" value="UniProtKB-KW"/>
</dbReference>
<evidence type="ECO:0000256" key="2">
    <source>
        <dbReference type="ARBA" id="ARBA00023287"/>
    </source>
</evidence>
<gene>
    <name evidence="4" type="ORF">I6J18_19095</name>
</gene>
<dbReference type="Proteomes" id="UP000595254">
    <property type="component" value="Chromosome"/>
</dbReference>
<dbReference type="KEGG" id="ppsr:I6J18_19095"/>
<evidence type="ECO:0000256" key="3">
    <source>
        <dbReference type="SAM" id="Phobius"/>
    </source>
</evidence>
<evidence type="ECO:0000256" key="1">
    <source>
        <dbReference type="ARBA" id="ARBA00004241"/>
    </source>
</evidence>
<comment type="subcellular location">
    <subcellularLocation>
        <location evidence="1">Cell surface</location>
    </subcellularLocation>
</comment>
<feature type="transmembrane region" description="Helical" evidence="3">
    <location>
        <begin position="12"/>
        <end position="36"/>
    </location>
</feature>
<keyword evidence="3" id="KW-0812">Transmembrane</keyword>
<keyword evidence="3" id="KW-1133">Transmembrane helix</keyword>
<dbReference type="GO" id="GO:0009986">
    <property type="term" value="C:cell surface"/>
    <property type="evidence" value="ECO:0007669"/>
    <property type="project" value="UniProtKB-SubCell"/>
</dbReference>